<keyword evidence="1" id="KW-0812">Transmembrane</keyword>
<dbReference type="EMBL" id="GAMC01012826">
    <property type="protein sequence ID" value="JAB93729.1"/>
    <property type="molecule type" value="mRNA"/>
</dbReference>
<reference evidence="2" key="2">
    <citation type="journal article" date="2014" name="BMC Genomics">
        <title>A genomic perspective to assessing quality of mass-reared SIT flies used in Mediterranean fruit fly (Ceratitis capitata) eradication in California.</title>
        <authorList>
            <person name="Calla B."/>
            <person name="Hall B."/>
            <person name="Hou S."/>
            <person name="Geib S.M."/>
        </authorList>
    </citation>
    <scope>NUCLEOTIDE SEQUENCE</scope>
</reference>
<name>W8BWZ8_CERCA</name>
<proteinExistence type="evidence at transcript level"/>
<keyword evidence="1" id="KW-1133">Transmembrane helix</keyword>
<feature type="transmembrane region" description="Helical" evidence="1">
    <location>
        <begin position="58"/>
        <end position="85"/>
    </location>
</feature>
<reference evidence="2" key="1">
    <citation type="submission" date="2013-07" db="EMBL/GenBank/DDBJ databases">
        <authorList>
            <person name="Geib S."/>
        </authorList>
    </citation>
    <scope>NUCLEOTIDE SEQUENCE</scope>
</reference>
<evidence type="ECO:0000256" key="1">
    <source>
        <dbReference type="SAM" id="Phobius"/>
    </source>
</evidence>
<evidence type="ECO:0000313" key="2">
    <source>
        <dbReference type="EMBL" id="JAB93729.1"/>
    </source>
</evidence>
<accession>W8BWZ8</accession>
<sequence>MYTSSSYTLFLASQLCMFVLILGPSHHITSTTAALGQRLGKFQKKNYTIEDEIYSFSSIFLFFSISVAAAAAAAAPVLICCCPYFSGCRVGDFLGCVCDPRKSPEGHTATFGAS</sequence>
<protein>
    <submittedName>
        <fullName evidence="2">Uncharacterized protein</fullName>
    </submittedName>
</protein>
<keyword evidence="1" id="KW-0472">Membrane</keyword>
<dbReference type="AlphaFoldDB" id="W8BWZ8"/>
<organism evidence="2">
    <name type="scientific">Ceratitis capitata</name>
    <name type="common">Mediterranean fruit fly</name>
    <name type="synonym">Tephritis capitata</name>
    <dbReference type="NCBI Taxonomy" id="7213"/>
    <lineage>
        <taxon>Eukaryota</taxon>
        <taxon>Metazoa</taxon>
        <taxon>Ecdysozoa</taxon>
        <taxon>Arthropoda</taxon>
        <taxon>Hexapoda</taxon>
        <taxon>Insecta</taxon>
        <taxon>Pterygota</taxon>
        <taxon>Neoptera</taxon>
        <taxon>Endopterygota</taxon>
        <taxon>Diptera</taxon>
        <taxon>Brachycera</taxon>
        <taxon>Muscomorpha</taxon>
        <taxon>Tephritoidea</taxon>
        <taxon>Tephritidae</taxon>
        <taxon>Ceratitis</taxon>
        <taxon>Ceratitis</taxon>
    </lineage>
</organism>